<protein>
    <recommendedName>
        <fullName evidence="4">Reverse transcriptase Ty1/copia-type domain-containing protein</fullName>
    </recommendedName>
</protein>
<organism evidence="2 3">
    <name type="scientific">Cajanus cajan</name>
    <name type="common">Pigeon pea</name>
    <name type="synonym">Cajanus indicus</name>
    <dbReference type="NCBI Taxonomy" id="3821"/>
    <lineage>
        <taxon>Eukaryota</taxon>
        <taxon>Viridiplantae</taxon>
        <taxon>Streptophyta</taxon>
        <taxon>Embryophyta</taxon>
        <taxon>Tracheophyta</taxon>
        <taxon>Spermatophyta</taxon>
        <taxon>Magnoliopsida</taxon>
        <taxon>eudicotyledons</taxon>
        <taxon>Gunneridae</taxon>
        <taxon>Pentapetalae</taxon>
        <taxon>rosids</taxon>
        <taxon>fabids</taxon>
        <taxon>Fabales</taxon>
        <taxon>Fabaceae</taxon>
        <taxon>Papilionoideae</taxon>
        <taxon>50 kb inversion clade</taxon>
        <taxon>NPAAA clade</taxon>
        <taxon>indigoferoid/millettioid clade</taxon>
        <taxon>Phaseoleae</taxon>
        <taxon>Cajanus</taxon>
    </lineage>
</organism>
<dbReference type="Gramene" id="C.cajan_14760.t">
    <property type="protein sequence ID" value="C.cajan_14760.t.cds1"/>
    <property type="gene ID" value="C.cajan_14760"/>
</dbReference>
<accession>A0A151SYA2</accession>
<evidence type="ECO:0008006" key="4">
    <source>
        <dbReference type="Google" id="ProtNLM"/>
    </source>
</evidence>
<sequence length="70" mass="7994">MLGFNKSKCDPSLFIFSSSTAIVFMLVYVDDIILIGNSPSLLQKFITQLNEIFSLKDLGTLDYFPRQVHY</sequence>
<dbReference type="EMBL" id="CM003612">
    <property type="protein sequence ID" value="KYP59753.1"/>
    <property type="molecule type" value="Genomic_DNA"/>
</dbReference>
<evidence type="ECO:0000256" key="1">
    <source>
        <dbReference type="SAM" id="Phobius"/>
    </source>
</evidence>
<keyword evidence="1" id="KW-1133">Transmembrane helix</keyword>
<name>A0A151SYA2_CAJCA</name>
<keyword evidence="1" id="KW-0812">Transmembrane</keyword>
<dbReference type="AlphaFoldDB" id="A0A151SYA2"/>
<feature type="transmembrane region" description="Helical" evidence="1">
    <location>
        <begin position="12"/>
        <end position="35"/>
    </location>
</feature>
<dbReference type="Proteomes" id="UP000075243">
    <property type="component" value="Chromosome 10"/>
</dbReference>
<keyword evidence="3" id="KW-1185">Reference proteome</keyword>
<evidence type="ECO:0000313" key="2">
    <source>
        <dbReference type="EMBL" id="KYP59753.1"/>
    </source>
</evidence>
<proteinExistence type="predicted"/>
<reference evidence="2 3" key="1">
    <citation type="journal article" date="2012" name="Nat. Biotechnol.">
        <title>Draft genome sequence of pigeonpea (Cajanus cajan), an orphan legume crop of resource-poor farmers.</title>
        <authorList>
            <person name="Varshney R.K."/>
            <person name="Chen W."/>
            <person name="Li Y."/>
            <person name="Bharti A.K."/>
            <person name="Saxena R.K."/>
            <person name="Schlueter J.A."/>
            <person name="Donoghue M.T."/>
            <person name="Azam S."/>
            <person name="Fan G."/>
            <person name="Whaley A.M."/>
            <person name="Farmer A.D."/>
            <person name="Sheridan J."/>
            <person name="Iwata A."/>
            <person name="Tuteja R."/>
            <person name="Penmetsa R.V."/>
            <person name="Wu W."/>
            <person name="Upadhyaya H.D."/>
            <person name="Yang S.P."/>
            <person name="Shah T."/>
            <person name="Saxena K.B."/>
            <person name="Michael T."/>
            <person name="McCombie W.R."/>
            <person name="Yang B."/>
            <person name="Zhang G."/>
            <person name="Yang H."/>
            <person name="Wang J."/>
            <person name="Spillane C."/>
            <person name="Cook D.R."/>
            <person name="May G.D."/>
            <person name="Xu X."/>
            <person name="Jackson S.A."/>
        </authorList>
    </citation>
    <scope>NUCLEOTIDE SEQUENCE [LARGE SCALE GENOMIC DNA]</scope>
    <source>
        <strain evidence="3">cv. Asha</strain>
    </source>
</reference>
<keyword evidence="1" id="KW-0472">Membrane</keyword>
<gene>
    <name evidence="2" type="ORF">KK1_015194</name>
</gene>
<evidence type="ECO:0000313" key="3">
    <source>
        <dbReference type="Proteomes" id="UP000075243"/>
    </source>
</evidence>